<dbReference type="RefSeq" id="WP_344844428.1">
    <property type="nucleotide sequence ID" value="NZ_BAABDF010000005.1"/>
</dbReference>
<proteinExistence type="predicted"/>
<keyword evidence="1" id="KW-0812">Transmembrane</keyword>
<comment type="caution">
    <text evidence="2">The sequence shown here is derived from an EMBL/GenBank/DDBJ whole genome shotgun (WGS) entry which is preliminary data.</text>
</comment>
<keyword evidence="1" id="KW-0472">Membrane</keyword>
<sequence>MSDAYDIPEGHERLVWVFAVDAPVAEIEPLVGAGLGEVLGLWREPDPAHVECVDASTLNNYGVARYVAEANGMDVGDDAPMLDALSGTICLVFSKALGQDAARFAPEPPFRLVGRYGAPVTIPSMDTLRSESAQGLLPQGKPPASPARISGMVATFVLLFLAVFVAVFVWIAG</sequence>
<keyword evidence="3" id="KW-1185">Reference proteome</keyword>
<keyword evidence="1" id="KW-1133">Transmembrane helix</keyword>
<gene>
    <name evidence="2" type="ORF">GCM10022404_10210</name>
</gene>
<name>A0ABP7K0A4_9RHOB</name>
<dbReference type="Proteomes" id="UP001399917">
    <property type="component" value="Unassembled WGS sequence"/>
</dbReference>
<dbReference type="EMBL" id="BAABDF010000005">
    <property type="protein sequence ID" value="GAA3861477.1"/>
    <property type="molecule type" value="Genomic_DNA"/>
</dbReference>
<accession>A0ABP7K0A4</accession>
<reference evidence="3" key="1">
    <citation type="journal article" date="2019" name="Int. J. Syst. Evol. Microbiol.">
        <title>The Global Catalogue of Microorganisms (GCM) 10K type strain sequencing project: providing services to taxonomists for standard genome sequencing and annotation.</title>
        <authorList>
            <consortium name="The Broad Institute Genomics Platform"/>
            <consortium name="The Broad Institute Genome Sequencing Center for Infectious Disease"/>
            <person name="Wu L."/>
            <person name="Ma J."/>
        </authorList>
    </citation>
    <scope>NUCLEOTIDE SEQUENCE [LARGE SCALE GENOMIC DNA]</scope>
    <source>
        <strain evidence="3">JCM 17190</strain>
    </source>
</reference>
<organism evidence="2 3">
    <name type="scientific">Celeribacter arenosi</name>
    <dbReference type="NCBI Taxonomy" id="792649"/>
    <lineage>
        <taxon>Bacteria</taxon>
        <taxon>Pseudomonadati</taxon>
        <taxon>Pseudomonadota</taxon>
        <taxon>Alphaproteobacteria</taxon>
        <taxon>Rhodobacterales</taxon>
        <taxon>Roseobacteraceae</taxon>
        <taxon>Celeribacter</taxon>
    </lineage>
</organism>
<evidence type="ECO:0000313" key="2">
    <source>
        <dbReference type="EMBL" id="GAA3861477.1"/>
    </source>
</evidence>
<evidence type="ECO:0000256" key="1">
    <source>
        <dbReference type="SAM" id="Phobius"/>
    </source>
</evidence>
<evidence type="ECO:0000313" key="3">
    <source>
        <dbReference type="Proteomes" id="UP001399917"/>
    </source>
</evidence>
<feature type="transmembrane region" description="Helical" evidence="1">
    <location>
        <begin position="149"/>
        <end position="172"/>
    </location>
</feature>
<protein>
    <submittedName>
        <fullName evidence="2">Uncharacterized protein</fullName>
    </submittedName>
</protein>